<dbReference type="CDD" id="cd18095">
    <property type="entry name" value="SpoU-like_rRNA-MTase"/>
    <property type="match status" value="1"/>
</dbReference>
<dbReference type="InterPro" id="IPR029026">
    <property type="entry name" value="tRNA_m1G_MTases_N"/>
</dbReference>
<dbReference type="InterPro" id="IPR029064">
    <property type="entry name" value="Ribosomal_eL30-like_sf"/>
</dbReference>
<sequence>MELIESVQNTRIKNIAKLHTRKDRKKAQQFLVEGYHLVEEAVKSGIEVETILSVNPDDISSEMTAGSKEQFQITFKIAEKLSQTESPQGIYAVCNMPDYQIGDFSQLIYLDRIQDPGNVGTIIRTADAAGYDGVVISKGTVDIYNDKVLRASQGSVFHIPVVEADFHDIRKDFSGKIYGTSLKNGKNYKEVELSKEFILVLGNEGQGVDELILNETDENLFVPIFGQAESLNVAVCAGILMYQLK</sequence>
<dbReference type="GO" id="GO:0008173">
    <property type="term" value="F:RNA methyltransferase activity"/>
    <property type="evidence" value="ECO:0007669"/>
    <property type="project" value="InterPro"/>
</dbReference>
<dbReference type="Proteomes" id="UP000295310">
    <property type="component" value="Unassembled WGS sequence"/>
</dbReference>
<organism evidence="5 6">
    <name type="scientific">Macrococcus brunensis</name>
    <dbReference type="NCBI Taxonomy" id="198483"/>
    <lineage>
        <taxon>Bacteria</taxon>
        <taxon>Bacillati</taxon>
        <taxon>Bacillota</taxon>
        <taxon>Bacilli</taxon>
        <taxon>Bacillales</taxon>
        <taxon>Staphylococcaceae</taxon>
        <taxon>Macrococcus</taxon>
    </lineage>
</organism>
<dbReference type="InterPro" id="IPR013123">
    <property type="entry name" value="SpoU_subst-bd"/>
</dbReference>
<dbReference type="PANTHER" id="PTHR43191:SF2">
    <property type="entry name" value="RRNA METHYLTRANSFERASE 3, MITOCHONDRIAL"/>
    <property type="match status" value="1"/>
</dbReference>
<dbReference type="SUPFAM" id="SSF75217">
    <property type="entry name" value="alpha/beta knot"/>
    <property type="match status" value="1"/>
</dbReference>
<dbReference type="InterPro" id="IPR029028">
    <property type="entry name" value="Alpha/beta_knot_MTases"/>
</dbReference>
<evidence type="ECO:0000256" key="1">
    <source>
        <dbReference type="ARBA" id="ARBA00007228"/>
    </source>
</evidence>
<dbReference type="GO" id="GO:0032259">
    <property type="term" value="P:methylation"/>
    <property type="evidence" value="ECO:0007669"/>
    <property type="project" value="UniProtKB-KW"/>
</dbReference>
<dbReference type="GO" id="GO:0006396">
    <property type="term" value="P:RNA processing"/>
    <property type="evidence" value="ECO:0007669"/>
    <property type="project" value="InterPro"/>
</dbReference>
<dbReference type="SUPFAM" id="SSF55315">
    <property type="entry name" value="L30e-like"/>
    <property type="match status" value="1"/>
</dbReference>
<evidence type="ECO:0000256" key="2">
    <source>
        <dbReference type="ARBA" id="ARBA00022603"/>
    </source>
</evidence>
<dbReference type="InterPro" id="IPR053888">
    <property type="entry name" value="MRM3-like_sub_bind"/>
</dbReference>
<dbReference type="OrthoDB" id="9794400at2"/>
<reference evidence="5 6" key="1">
    <citation type="submission" date="2019-01" db="EMBL/GenBank/DDBJ databases">
        <title>Draft genome sequences of the type strains of six Macrococcus species.</title>
        <authorList>
            <person name="Mazhar S."/>
            <person name="Altermann E."/>
            <person name="Hill C."/>
            <person name="Mcauliffe O."/>
        </authorList>
    </citation>
    <scope>NUCLEOTIDE SEQUENCE [LARGE SCALE GENOMIC DNA]</scope>
    <source>
        <strain evidence="5 6">CCM4811</strain>
    </source>
</reference>
<comment type="similarity">
    <text evidence="1">Belongs to the class IV-like SAM-binding methyltransferase superfamily. RNA methyltransferase TrmH family.</text>
</comment>
<dbReference type="SMART" id="SM00967">
    <property type="entry name" value="SpoU_sub_bind"/>
    <property type="match status" value="1"/>
</dbReference>
<protein>
    <submittedName>
        <fullName evidence="5">RNA methyltransferase</fullName>
    </submittedName>
</protein>
<dbReference type="InterPro" id="IPR001537">
    <property type="entry name" value="SpoU_MeTrfase"/>
</dbReference>
<keyword evidence="3 5" id="KW-0808">Transferase</keyword>
<dbReference type="Gene3D" id="3.30.1330.30">
    <property type="match status" value="1"/>
</dbReference>
<dbReference type="PANTHER" id="PTHR43191">
    <property type="entry name" value="RRNA METHYLTRANSFERASE 3"/>
    <property type="match status" value="1"/>
</dbReference>
<comment type="caution">
    <text evidence="5">The sequence shown here is derived from an EMBL/GenBank/DDBJ whole genome shotgun (WGS) entry which is preliminary data.</text>
</comment>
<dbReference type="GO" id="GO:0003723">
    <property type="term" value="F:RNA binding"/>
    <property type="evidence" value="ECO:0007669"/>
    <property type="project" value="InterPro"/>
</dbReference>
<dbReference type="AlphaFoldDB" id="A0A4R6BFE6"/>
<dbReference type="Pfam" id="PF22435">
    <property type="entry name" value="MRM3-like_sub_bind"/>
    <property type="match status" value="1"/>
</dbReference>
<proteinExistence type="inferred from homology"/>
<keyword evidence="6" id="KW-1185">Reference proteome</keyword>
<feature type="domain" description="RNA 2-O ribose methyltransferase substrate binding" evidence="4">
    <location>
        <begin position="31"/>
        <end position="100"/>
    </location>
</feature>
<gene>
    <name evidence="5" type="ORF">ERX27_01860</name>
</gene>
<name>A0A4R6BFE6_9STAP</name>
<dbReference type="GO" id="GO:0005737">
    <property type="term" value="C:cytoplasm"/>
    <property type="evidence" value="ECO:0007669"/>
    <property type="project" value="UniProtKB-ARBA"/>
</dbReference>
<evidence type="ECO:0000256" key="3">
    <source>
        <dbReference type="ARBA" id="ARBA00022679"/>
    </source>
</evidence>
<keyword evidence="2 5" id="KW-0489">Methyltransferase</keyword>
<dbReference type="RefSeq" id="WP_133431135.1">
    <property type="nucleotide sequence ID" value="NZ_CP092179.1"/>
</dbReference>
<dbReference type="Gene3D" id="3.40.1280.10">
    <property type="match status" value="1"/>
</dbReference>
<dbReference type="InterPro" id="IPR051259">
    <property type="entry name" value="rRNA_Methyltransferase"/>
</dbReference>
<accession>A0A4R6BFE6</accession>
<evidence type="ECO:0000259" key="4">
    <source>
        <dbReference type="SMART" id="SM00967"/>
    </source>
</evidence>
<dbReference type="EMBL" id="SCWA01000003">
    <property type="protein sequence ID" value="TDL98542.1"/>
    <property type="molecule type" value="Genomic_DNA"/>
</dbReference>
<dbReference type="Pfam" id="PF00588">
    <property type="entry name" value="SpoU_methylase"/>
    <property type="match status" value="1"/>
</dbReference>
<evidence type="ECO:0000313" key="6">
    <source>
        <dbReference type="Proteomes" id="UP000295310"/>
    </source>
</evidence>
<evidence type="ECO:0000313" key="5">
    <source>
        <dbReference type="EMBL" id="TDL98542.1"/>
    </source>
</evidence>